<dbReference type="EMBL" id="VDLU01000002">
    <property type="protein sequence ID" value="TNJ28151.1"/>
    <property type="molecule type" value="Genomic_DNA"/>
</dbReference>
<dbReference type="Proteomes" id="UP000315496">
    <property type="component" value="Chromosome 2"/>
</dbReference>
<evidence type="ECO:0000313" key="2">
    <source>
        <dbReference type="EMBL" id="TNJ28151.1"/>
    </source>
</evidence>
<comment type="caution">
    <text evidence="2">The sequence shown here is derived from an EMBL/GenBank/DDBJ whole genome shotgun (WGS) entry which is preliminary data.</text>
</comment>
<name>A0A4Z1T6N9_GIAMU</name>
<dbReference type="OrthoDB" id="10298430at2759"/>
<accession>A0A4Z1T6N9</accession>
<protein>
    <submittedName>
        <fullName evidence="2">Uncharacterized protein</fullName>
    </submittedName>
</protein>
<proteinExistence type="predicted"/>
<feature type="compositionally biased region" description="Basic and acidic residues" evidence="1">
    <location>
        <begin position="851"/>
        <end position="876"/>
    </location>
</feature>
<evidence type="ECO:0000256" key="1">
    <source>
        <dbReference type="SAM" id="MobiDB-lite"/>
    </source>
</evidence>
<feature type="region of interest" description="Disordered" evidence="1">
    <location>
        <begin position="844"/>
        <end position="959"/>
    </location>
</feature>
<organism evidence="2 3">
    <name type="scientific">Giardia muris</name>
    <dbReference type="NCBI Taxonomy" id="5742"/>
    <lineage>
        <taxon>Eukaryota</taxon>
        <taxon>Metamonada</taxon>
        <taxon>Diplomonadida</taxon>
        <taxon>Hexamitidae</taxon>
        <taxon>Giardiinae</taxon>
        <taxon>Giardia</taxon>
    </lineage>
</organism>
<keyword evidence="3" id="KW-1185">Reference proteome</keyword>
<feature type="compositionally biased region" description="Basic and acidic residues" evidence="1">
    <location>
        <begin position="912"/>
        <end position="924"/>
    </location>
</feature>
<sequence length="1434" mass="159726">MDSFSVFVPGEYVIAWIKKGEPLLARIIHPYELPADLIKSQKQVTDLQYPIWVITTRTSCSLSQTRVRSLDYLSNRPLCDPITGDVVQDVALITLMDSVLTHASDIAIFGNSYPNVACITLGLPTLCHPNGMREYRAAALASEPSTFLSNCYSEPIHSVSPLSEKLQDTTIIGGGPLDKLLMTPTLYSALSEQKADAVQSDDYIIPAFRKGIEFMTRTNALETLSNAVSTTTPYTLVSELKTRGIMDSLEDPYNRFQFMSQHVSASLRFVPFSVGDALQITSNVATEGPPLKAYVLVRRIWSVDTPVLPAVFLDVELLATNYLTESIIPVFFTGNIVTIPATDLRLGLVARRIPVVIVSSIPACDTSITMHMPLQGDFKGEVPYDNCCDSDDVVCHIQGSIESQNVASFALTIASILRQNFAAVKEVDFASLIMWHLPAKKDALQDSCGKRGLYGEQASLYDISIQDIVIDEGLLHDDADLFEMGLSVEPAPKSTLSDAYNYVIQPADEEKVFFDPGYQVYGVPIIANTTLRYMNVNGAKDMPCSNCEQVLPASSLCITSCQRSFLNEETPELSLIHRTAAALLLNRHSSAYQCPLCLSMYCSNCRNKMLGSITDNYLARVHTVINSTHPDAVGFYNINTPCSRCLRGYVENAYTVSARQDSPLVRYYLRRLRKFSDSRYKDKSPSFMDVGRLMVDYRAYFSSLVKAENVDEAALQSAAARFVLELKTLRQSWPFARHLINWTSSAATPSILGMLSITRLNYIQLSGQCFLILDATINEFSATPIVSIPTSPSAIIGANSTQYMLELVENTWDMYRTTTNIYFKGAPFYTEEYVSQYFNRPMDAWDPPSVMEKREKKRPERKSKVMESMDPTKPKPEPTLANSQASNGGIGGSLSGPEQLDGGENRKRTRRKAAEVCAAREAKDAVLSQQSETETVRRGRPLQVSNAAARRDNPLASSDSGTVILPDTYVCNYLTPSVMNEAMTSWIGRAIRPFIPQRGMAAVRMDGSTMVTAAQQIFDLSGEKEKTENGNSAISAFSARIPFSLPTSIQIDRLRTEMSEGCLFYTGFDRSLRKLIEEYGETGDEELQKLVQEMNASDLPVTRNAEVLGRFQKLLMNSGEDTVPDAVTIMNYIRTNVLPGFLETRYRLETHFDYGHNTENIRTLQTLNRILRLQDVCSCEHSALMAEIEEERRQRQQDAEEDAKELISLATKEQTDTMAGQQAIQRASTLQEAKSAYGLTRPQVQLPVAQVRQTGKQVAAAEKKMKRMQDITQRIGCIDQLLAAVRERDNSPAIVQVLDFGIFPASPTLQQIVAEKRETELRKYLESLGSVEARTRKSMEELLTSIDATRRGLIELRRKQAQLVDELIDFMKEKYRLDDAIGEVATTISAIALSMATMRIPPVDHALPSDVHHLVSMRERLAKELSDLLEEGGK</sequence>
<dbReference type="VEuPathDB" id="GiardiaDB:GMRT_15227"/>
<reference evidence="2 3" key="1">
    <citation type="submission" date="2019-05" db="EMBL/GenBank/DDBJ databases">
        <title>The compact genome of Giardia muris reveals important steps in the evolution of intestinal protozoan parasites.</title>
        <authorList>
            <person name="Xu F."/>
            <person name="Jimenez-Gonzalez A."/>
            <person name="Einarsson E."/>
            <person name="Astvaldsson A."/>
            <person name="Peirasmaki D."/>
            <person name="Eckmann L."/>
            <person name="Andersson J.O."/>
            <person name="Svard S.G."/>
            <person name="Jerlstrom-Hultqvist J."/>
        </authorList>
    </citation>
    <scope>NUCLEOTIDE SEQUENCE [LARGE SCALE GENOMIC DNA]</scope>
    <source>
        <strain evidence="2 3">Roberts-Thomson</strain>
    </source>
</reference>
<gene>
    <name evidence="2" type="ORF">GMRT_15227</name>
</gene>
<evidence type="ECO:0000313" key="3">
    <source>
        <dbReference type="Proteomes" id="UP000315496"/>
    </source>
</evidence>